<proteinExistence type="predicted"/>
<keyword evidence="1" id="KW-0472">Membrane</keyword>
<feature type="transmembrane region" description="Helical" evidence="1">
    <location>
        <begin position="54"/>
        <end position="74"/>
    </location>
</feature>
<feature type="transmembrane region" description="Helical" evidence="1">
    <location>
        <begin position="30"/>
        <end position="48"/>
    </location>
</feature>
<feature type="transmembrane region" description="Helical" evidence="1">
    <location>
        <begin position="6"/>
        <end position="23"/>
    </location>
</feature>
<dbReference type="EMBL" id="CP097649">
    <property type="protein sequence ID" value="URI16099.1"/>
    <property type="molecule type" value="Genomic_DNA"/>
</dbReference>
<feature type="transmembrane region" description="Helical" evidence="1">
    <location>
        <begin position="111"/>
        <end position="133"/>
    </location>
</feature>
<keyword evidence="3" id="KW-1185">Reference proteome</keyword>
<evidence type="ECO:0000256" key="1">
    <source>
        <dbReference type="SAM" id="Phobius"/>
    </source>
</evidence>
<evidence type="ECO:0000313" key="2">
    <source>
        <dbReference type="EMBL" id="URI16099.1"/>
    </source>
</evidence>
<sequence>MFNMLYAQIGAIVMIAMCIFAFLKGGDVERIGAGAYLLAWFASILVQGDTATAAIPYGMFLIDLMTLVVFVALSWRYRRTWPVWAAGLQLMTVMSHLLIMTDARLPITSLYTVMNLVSYLTIGCIAVGTFWAWQERRAAGLE</sequence>
<protein>
    <recommendedName>
        <fullName evidence="4">Nicotinamide riboside transporter PnuC</fullName>
    </recommendedName>
</protein>
<reference evidence="2" key="1">
    <citation type="submission" date="2022-05" db="EMBL/GenBank/DDBJ databases">
        <title>Brevundimonas albigilva TT17 genome sequence.</title>
        <authorList>
            <person name="Lee K."/>
            <person name="Son H."/>
        </authorList>
    </citation>
    <scope>NUCLEOTIDE SEQUENCE</scope>
    <source>
        <strain evidence="2">TT17</strain>
    </source>
</reference>
<dbReference type="Proteomes" id="UP001055429">
    <property type="component" value="Chromosome"/>
</dbReference>
<keyword evidence="1" id="KW-0812">Transmembrane</keyword>
<dbReference type="RefSeq" id="WP_249751098.1">
    <property type="nucleotide sequence ID" value="NZ_CP097298.1"/>
</dbReference>
<evidence type="ECO:0000313" key="3">
    <source>
        <dbReference type="Proteomes" id="UP001055429"/>
    </source>
</evidence>
<evidence type="ECO:0008006" key="4">
    <source>
        <dbReference type="Google" id="ProtNLM"/>
    </source>
</evidence>
<feature type="transmembrane region" description="Helical" evidence="1">
    <location>
        <begin position="81"/>
        <end position="99"/>
    </location>
</feature>
<keyword evidence="1" id="KW-1133">Transmembrane helix</keyword>
<accession>A0ABY4SQB3</accession>
<organism evidence="2 3">
    <name type="scientific">Brevundimonas albigilva</name>
    <dbReference type="NCBI Taxonomy" id="1312364"/>
    <lineage>
        <taxon>Bacteria</taxon>
        <taxon>Pseudomonadati</taxon>
        <taxon>Pseudomonadota</taxon>
        <taxon>Alphaproteobacteria</taxon>
        <taxon>Caulobacterales</taxon>
        <taxon>Caulobacteraceae</taxon>
        <taxon>Brevundimonas</taxon>
    </lineage>
</organism>
<gene>
    <name evidence="2" type="ORF">M8231_03705</name>
</gene>
<name>A0ABY4SQB3_9CAUL</name>